<organism evidence="2 3">
    <name type="scientific">Actinomadura viridis</name>
    <dbReference type="NCBI Taxonomy" id="58110"/>
    <lineage>
        <taxon>Bacteria</taxon>
        <taxon>Bacillati</taxon>
        <taxon>Actinomycetota</taxon>
        <taxon>Actinomycetes</taxon>
        <taxon>Streptosporangiales</taxon>
        <taxon>Thermomonosporaceae</taxon>
        <taxon>Actinomadura</taxon>
    </lineage>
</organism>
<reference evidence="2" key="1">
    <citation type="submission" date="2020-11" db="EMBL/GenBank/DDBJ databases">
        <title>Sequencing the genomes of 1000 actinobacteria strains.</title>
        <authorList>
            <person name="Klenk H.-P."/>
        </authorList>
    </citation>
    <scope>NUCLEOTIDE SEQUENCE</scope>
    <source>
        <strain evidence="2">DSM 43175</strain>
    </source>
</reference>
<feature type="transmembrane region" description="Helical" evidence="1">
    <location>
        <begin position="69"/>
        <end position="91"/>
    </location>
</feature>
<comment type="caution">
    <text evidence="2">The sequence shown here is derived from an EMBL/GenBank/DDBJ whole genome shotgun (WGS) entry which is preliminary data.</text>
</comment>
<keyword evidence="1" id="KW-0472">Membrane</keyword>
<keyword evidence="3" id="KW-1185">Reference proteome</keyword>
<name>A0A931DHE6_9ACTN</name>
<accession>A0A931DHE6</accession>
<evidence type="ECO:0000313" key="3">
    <source>
        <dbReference type="Proteomes" id="UP000614047"/>
    </source>
</evidence>
<dbReference type="RefSeq" id="WP_197013547.1">
    <property type="nucleotide sequence ID" value="NZ_BAABES010000001.1"/>
</dbReference>
<keyword evidence="1" id="KW-1133">Transmembrane helix</keyword>
<feature type="transmembrane region" description="Helical" evidence="1">
    <location>
        <begin position="144"/>
        <end position="163"/>
    </location>
</feature>
<keyword evidence="1" id="KW-0812">Transmembrane</keyword>
<proteinExistence type="predicted"/>
<evidence type="ECO:0000313" key="2">
    <source>
        <dbReference type="EMBL" id="MBG6091199.1"/>
    </source>
</evidence>
<sequence>MGETPFESFFHGRPGRGIPRGAHRLPLERSFRCRATLRGPAVAPMARYEEFVRLHEAISAPPRVHGRRLWLCGLGTALIAGALMFAGVGIFRGLLGIQVPAFVGEGLDAEAAALAYAVCSSTATLQATALLRVLLAVSERPVKAFLWIGVTAVTLVTLLPFTLRVPVEAALATSALDLAGGSLIVGLLAGVARACVEWPEPPPSPYRRRGAA</sequence>
<protein>
    <submittedName>
        <fullName evidence="2">Uncharacterized protein</fullName>
    </submittedName>
</protein>
<dbReference type="AlphaFoldDB" id="A0A931DHE6"/>
<dbReference type="Proteomes" id="UP000614047">
    <property type="component" value="Unassembled WGS sequence"/>
</dbReference>
<dbReference type="EMBL" id="JADOUA010000001">
    <property type="protein sequence ID" value="MBG6091199.1"/>
    <property type="molecule type" value="Genomic_DNA"/>
</dbReference>
<gene>
    <name evidence="2" type="ORF">IW256_005312</name>
</gene>
<feature type="transmembrane region" description="Helical" evidence="1">
    <location>
        <begin position="111"/>
        <end position="137"/>
    </location>
</feature>
<evidence type="ECO:0000256" key="1">
    <source>
        <dbReference type="SAM" id="Phobius"/>
    </source>
</evidence>